<gene>
    <name evidence="1" type="ORF">M951_chr2142</name>
</gene>
<dbReference type="AlphaFoldDB" id="A0A060DAW9"/>
<accession>A0A060DAW9</accession>
<organism evidence="1 2">
    <name type="scientific">Lotharella oceanica</name>
    <dbReference type="NCBI Taxonomy" id="641309"/>
    <lineage>
        <taxon>Eukaryota</taxon>
        <taxon>Sar</taxon>
        <taxon>Rhizaria</taxon>
        <taxon>Cercozoa</taxon>
        <taxon>Chlorarachniophyceae</taxon>
        <taxon>Lotharella</taxon>
    </lineage>
</organism>
<dbReference type="Proteomes" id="UP000243670">
    <property type="component" value="Nucleomorph 2"/>
</dbReference>
<keyword evidence="1" id="KW-0542">Nucleomorph</keyword>
<proteinExistence type="predicted"/>
<protein>
    <submittedName>
        <fullName evidence="1">Uncharacterized protein</fullName>
    </submittedName>
</protein>
<evidence type="ECO:0000313" key="1">
    <source>
        <dbReference type="EMBL" id="AIB09837.1"/>
    </source>
</evidence>
<evidence type="ECO:0000313" key="2">
    <source>
        <dbReference type="Proteomes" id="UP000243670"/>
    </source>
</evidence>
<dbReference type="EMBL" id="CP006628">
    <property type="protein sequence ID" value="AIB09837.1"/>
    <property type="molecule type" value="Genomic_DNA"/>
</dbReference>
<reference evidence="1 2" key="1">
    <citation type="journal article" date="2014" name="BMC Genomics">
        <title>Nucleomorph and plastid genome sequences of the chlorarachniophyte Lotharella oceanica: convergent reductive evolution and frequent recombination in nucleomorph-bearing algae.</title>
        <authorList>
            <person name="Tanifuji G."/>
            <person name="Onodera N.T."/>
            <person name="Brown M.W."/>
            <person name="Curtis B.A."/>
            <person name="Roger A.J."/>
            <person name="Ka-Shu Wong G."/>
            <person name="Melkonian M."/>
            <person name="Archibald J.M."/>
        </authorList>
    </citation>
    <scope>NUCLEOTIDE SEQUENCE [LARGE SCALE GENOMIC DNA]</scope>
    <source>
        <strain evidence="1 2">CCMP622</strain>
    </source>
</reference>
<sequence length="55" mass="6898">MFVSNRYIYLNFFSYQFIKYLLNYEYNYQIKKMLNINLSRREFGIIMILLKIVTI</sequence>
<geneLocation type="nucleomorph" evidence="1"/>
<name>A0A060DAW9_9EUKA</name>